<dbReference type="EMBL" id="JAJJMB010012102">
    <property type="protein sequence ID" value="KAI3887279.1"/>
    <property type="molecule type" value="Genomic_DNA"/>
</dbReference>
<organism evidence="1 2">
    <name type="scientific">Papaver atlanticum</name>
    <dbReference type="NCBI Taxonomy" id="357466"/>
    <lineage>
        <taxon>Eukaryota</taxon>
        <taxon>Viridiplantae</taxon>
        <taxon>Streptophyta</taxon>
        <taxon>Embryophyta</taxon>
        <taxon>Tracheophyta</taxon>
        <taxon>Spermatophyta</taxon>
        <taxon>Magnoliopsida</taxon>
        <taxon>Ranunculales</taxon>
        <taxon>Papaveraceae</taxon>
        <taxon>Papaveroideae</taxon>
        <taxon>Papaver</taxon>
    </lineage>
</organism>
<dbReference type="InterPro" id="IPR050796">
    <property type="entry name" value="SCF_F-box_component"/>
</dbReference>
<dbReference type="Proteomes" id="UP001202328">
    <property type="component" value="Unassembled WGS sequence"/>
</dbReference>
<evidence type="ECO:0000313" key="1">
    <source>
        <dbReference type="EMBL" id="KAI3887279.1"/>
    </source>
</evidence>
<evidence type="ECO:0000313" key="2">
    <source>
        <dbReference type="Proteomes" id="UP001202328"/>
    </source>
</evidence>
<dbReference type="AlphaFoldDB" id="A0AAD4SAX9"/>
<dbReference type="PANTHER" id="PTHR31672">
    <property type="entry name" value="BNACNNG10540D PROTEIN"/>
    <property type="match status" value="1"/>
</dbReference>
<accession>A0AAD4SAX9</accession>
<proteinExistence type="predicted"/>
<protein>
    <submittedName>
        <fullName evidence="1">Uncharacterized protein</fullName>
    </submittedName>
</protein>
<gene>
    <name evidence="1" type="ORF">MKW98_031231</name>
</gene>
<comment type="caution">
    <text evidence="1">The sequence shown here is derived from an EMBL/GenBank/DDBJ whole genome shotgun (WGS) entry which is preliminary data.</text>
</comment>
<reference evidence="1" key="1">
    <citation type="submission" date="2022-04" db="EMBL/GenBank/DDBJ databases">
        <title>A functionally conserved STORR gene fusion in Papaver species that diverged 16.8 million years ago.</title>
        <authorList>
            <person name="Catania T."/>
        </authorList>
    </citation>
    <scope>NUCLEOTIDE SEQUENCE</scope>
    <source>
        <strain evidence="1">S-188037</strain>
    </source>
</reference>
<name>A0AAD4SAX9_9MAGN</name>
<sequence>MVMNGNNDSSKGSKDDNGGHNVYLTHDIIIYNILTGIPTKDLHRFRCVWKLWYNLLNDPSFMSLGSQYLTSQRGFISLESLLCIAHEKVRTENNFVFFDFDKKEEKLIPFRLPPEIENLVGSPTTYFDIKIEDSFNGLLLISFRNWLGGNLHKYFIYNLVTACWLYIGTSDKFSDAFLVYDPIISKYKVVEYSRGLIHILGDMFWSCVLMPYHLRDFWIDRFCRPVFVNYCLYWTCDGELLRLDAASTGKLSTIKLPKQQDVIISYRSLVEMGGLLWFFQSTSEFHRRRRMQLWYLKKKKNGTSGYEGDDWVMMFDITLMTSDISLQQLETSTRISSKSQSSPVLLKTGKWIFCHLLFAMDRECTYLGYEGVLINKKYVYSYDTESNQKNLIYAPETNQSIHYWHGNNTTFLTQRCWTRKDTPLWWGARPLTAVIKYWFTLFFCFCFRVMEQFCALLD</sequence>
<dbReference type="PANTHER" id="PTHR31672:SF13">
    <property type="entry name" value="F-BOX PROTEIN CPR30-LIKE"/>
    <property type="match status" value="1"/>
</dbReference>
<keyword evidence="2" id="KW-1185">Reference proteome</keyword>